<dbReference type="EMBL" id="KZ347331">
    <property type="protein sequence ID" value="PIO67947.1"/>
    <property type="molecule type" value="Genomic_DNA"/>
</dbReference>
<evidence type="ECO:0000313" key="2">
    <source>
        <dbReference type="Proteomes" id="UP000230423"/>
    </source>
</evidence>
<dbReference type="Proteomes" id="UP000230423">
    <property type="component" value="Unassembled WGS sequence"/>
</dbReference>
<gene>
    <name evidence="1" type="ORF">TELCIR_10289</name>
</gene>
<accession>A0A2G9UCI4</accession>
<reference evidence="1 2" key="1">
    <citation type="submission" date="2015-09" db="EMBL/GenBank/DDBJ databases">
        <title>Draft genome of the parasitic nematode Teladorsagia circumcincta isolate WARC Sus (inbred).</title>
        <authorList>
            <person name="Mitreva M."/>
        </authorList>
    </citation>
    <scope>NUCLEOTIDE SEQUENCE [LARGE SCALE GENOMIC DNA]</scope>
    <source>
        <strain evidence="1 2">S</strain>
    </source>
</reference>
<organism evidence="1 2">
    <name type="scientific">Teladorsagia circumcincta</name>
    <name type="common">Brown stomach worm</name>
    <name type="synonym">Ostertagia circumcincta</name>
    <dbReference type="NCBI Taxonomy" id="45464"/>
    <lineage>
        <taxon>Eukaryota</taxon>
        <taxon>Metazoa</taxon>
        <taxon>Ecdysozoa</taxon>
        <taxon>Nematoda</taxon>
        <taxon>Chromadorea</taxon>
        <taxon>Rhabditida</taxon>
        <taxon>Rhabditina</taxon>
        <taxon>Rhabditomorpha</taxon>
        <taxon>Strongyloidea</taxon>
        <taxon>Trichostrongylidae</taxon>
        <taxon>Teladorsagia</taxon>
    </lineage>
</organism>
<keyword evidence="2" id="KW-1185">Reference proteome</keyword>
<name>A0A2G9UCI4_TELCI</name>
<sequence length="40" mass="4623">MHFYRRPIELLTCHGFGSNPIMGRRTASIDFYGCDTVFNV</sequence>
<protein>
    <submittedName>
        <fullName evidence="1">Uncharacterized protein</fullName>
    </submittedName>
</protein>
<proteinExistence type="predicted"/>
<evidence type="ECO:0000313" key="1">
    <source>
        <dbReference type="EMBL" id="PIO67947.1"/>
    </source>
</evidence>
<dbReference type="AlphaFoldDB" id="A0A2G9UCI4"/>